<evidence type="ECO:0000313" key="1">
    <source>
        <dbReference type="EMBL" id="GEO02821.1"/>
    </source>
</evidence>
<dbReference type="EMBL" id="BJYS01000002">
    <property type="protein sequence ID" value="GEO02821.1"/>
    <property type="molecule type" value="Genomic_DNA"/>
</dbReference>
<sequence length="91" mass="9681">MAKSAQYSGISPEIYNNLRSKLSGFGINLAGNNGRISEKGVSAEYNYDEATQTLAVNNVNVGFPASMMYSSDKILQKIGEEVRSAGGTQVA</sequence>
<gene>
    <name evidence="1" type="ORF">AAE02nite_04850</name>
</gene>
<protein>
    <submittedName>
        <fullName evidence="1">Uncharacterized protein</fullName>
    </submittedName>
</protein>
<dbReference type="Proteomes" id="UP000321532">
    <property type="component" value="Unassembled WGS sequence"/>
</dbReference>
<name>A0A512ASY7_9BACT</name>
<reference evidence="1 2" key="1">
    <citation type="submission" date="2019-07" db="EMBL/GenBank/DDBJ databases">
        <title>Whole genome shotgun sequence of Adhaeribacter aerolatus NBRC 106133.</title>
        <authorList>
            <person name="Hosoyama A."/>
            <person name="Uohara A."/>
            <person name="Ohji S."/>
            <person name="Ichikawa N."/>
        </authorList>
    </citation>
    <scope>NUCLEOTIDE SEQUENCE [LARGE SCALE GENOMIC DNA]</scope>
    <source>
        <strain evidence="1 2">NBRC 106133</strain>
    </source>
</reference>
<comment type="caution">
    <text evidence="1">The sequence shown here is derived from an EMBL/GenBank/DDBJ whole genome shotgun (WGS) entry which is preliminary data.</text>
</comment>
<proteinExistence type="predicted"/>
<organism evidence="1 2">
    <name type="scientific">Adhaeribacter aerolatus</name>
    <dbReference type="NCBI Taxonomy" id="670289"/>
    <lineage>
        <taxon>Bacteria</taxon>
        <taxon>Pseudomonadati</taxon>
        <taxon>Bacteroidota</taxon>
        <taxon>Cytophagia</taxon>
        <taxon>Cytophagales</taxon>
        <taxon>Hymenobacteraceae</taxon>
        <taxon>Adhaeribacter</taxon>
    </lineage>
</organism>
<accession>A0A512ASY7</accession>
<dbReference type="OrthoDB" id="982481at2"/>
<evidence type="ECO:0000313" key="2">
    <source>
        <dbReference type="Proteomes" id="UP000321532"/>
    </source>
</evidence>
<dbReference type="RefSeq" id="WP_146894862.1">
    <property type="nucleotide sequence ID" value="NZ_BJYS01000002.1"/>
</dbReference>
<keyword evidence="2" id="KW-1185">Reference proteome</keyword>
<dbReference type="AlphaFoldDB" id="A0A512ASY7"/>